<evidence type="ECO:0000256" key="5">
    <source>
        <dbReference type="SAM" id="MobiDB-lite"/>
    </source>
</evidence>
<name>A0A507ETM7_9FUNG</name>
<evidence type="ECO:0000256" key="1">
    <source>
        <dbReference type="ARBA" id="ARBA00006194"/>
    </source>
</evidence>
<feature type="region of interest" description="Disordered" evidence="5">
    <location>
        <begin position="1"/>
        <end position="84"/>
    </location>
</feature>
<evidence type="ECO:0000256" key="3">
    <source>
        <dbReference type="ARBA" id="ARBA00023274"/>
    </source>
</evidence>
<feature type="region of interest" description="Disordered" evidence="5">
    <location>
        <begin position="364"/>
        <end position="424"/>
    </location>
</feature>
<feature type="region of interest" description="Disordered" evidence="5">
    <location>
        <begin position="751"/>
        <end position="782"/>
    </location>
</feature>
<feature type="domain" description="Rho-GAP" evidence="6">
    <location>
        <begin position="516"/>
        <end position="731"/>
    </location>
</feature>
<feature type="compositionally biased region" description="Polar residues" evidence="5">
    <location>
        <begin position="769"/>
        <end position="782"/>
    </location>
</feature>
<keyword evidence="3 4" id="KW-0687">Ribonucleoprotein</keyword>
<dbReference type="Proteomes" id="UP000320333">
    <property type="component" value="Unassembled WGS sequence"/>
</dbReference>
<feature type="region of interest" description="Disordered" evidence="5">
    <location>
        <begin position="1278"/>
        <end position="1299"/>
    </location>
</feature>
<dbReference type="STRING" id="246404.A0A507ETM7"/>
<dbReference type="InterPro" id="IPR018102">
    <property type="entry name" value="Ribosomal_uS11_CS"/>
</dbReference>
<keyword evidence="8" id="KW-1185">Reference proteome</keyword>
<dbReference type="InterPro" id="IPR036967">
    <property type="entry name" value="Ribosomal_uS11_sf"/>
</dbReference>
<feature type="compositionally biased region" description="Basic residues" evidence="5">
    <location>
        <begin position="1290"/>
        <end position="1299"/>
    </location>
</feature>
<evidence type="ECO:0000313" key="8">
    <source>
        <dbReference type="Proteomes" id="UP000320333"/>
    </source>
</evidence>
<feature type="compositionally biased region" description="Basic and acidic residues" evidence="5">
    <location>
        <begin position="383"/>
        <end position="394"/>
    </location>
</feature>
<dbReference type="NCBIfam" id="NF007176">
    <property type="entry name" value="PRK09607.1"/>
    <property type="match status" value="1"/>
</dbReference>
<gene>
    <name evidence="7" type="ORF">CcCBS67573_g07515</name>
</gene>
<feature type="region of interest" description="Disordered" evidence="5">
    <location>
        <begin position="1063"/>
        <end position="1082"/>
    </location>
</feature>
<protein>
    <recommendedName>
        <fullName evidence="6">Rho-GAP domain-containing protein</fullName>
    </recommendedName>
</protein>
<feature type="compositionally biased region" description="Basic and acidic residues" evidence="5">
    <location>
        <begin position="411"/>
        <end position="421"/>
    </location>
</feature>
<feature type="region of interest" description="Disordered" evidence="5">
    <location>
        <begin position="90"/>
        <end position="109"/>
    </location>
</feature>
<organism evidence="7 8">
    <name type="scientific">Chytriomyces confervae</name>
    <dbReference type="NCBI Taxonomy" id="246404"/>
    <lineage>
        <taxon>Eukaryota</taxon>
        <taxon>Fungi</taxon>
        <taxon>Fungi incertae sedis</taxon>
        <taxon>Chytridiomycota</taxon>
        <taxon>Chytridiomycota incertae sedis</taxon>
        <taxon>Chytridiomycetes</taxon>
        <taxon>Chytridiales</taxon>
        <taxon>Chytriomycetaceae</taxon>
        <taxon>Chytriomyces</taxon>
    </lineage>
</organism>
<feature type="compositionally biased region" description="Polar residues" evidence="5">
    <location>
        <begin position="372"/>
        <end position="382"/>
    </location>
</feature>
<dbReference type="PROSITE" id="PS00054">
    <property type="entry name" value="RIBOSOMAL_S11"/>
    <property type="match status" value="1"/>
</dbReference>
<evidence type="ECO:0000256" key="4">
    <source>
        <dbReference type="RuleBase" id="RU003629"/>
    </source>
</evidence>
<accession>A0A507ETM7</accession>
<evidence type="ECO:0000256" key="2">
    <source>
        <dbReference type="ARBA" id="ARBA00022980"/>
    </source>
</evidence>
<dbReference type="InterPro" id="IPR008936">
    <property type="entry name" value="Rho_GTPase_activation_prot"/>
</dbReference>
<proteinExistence type="inferred from homology"/>
<dbReference type="Gene3D" id="1.10.555.10">
    <property type="entry name" value="Rho GTPase activation protein"/>
    <property type="match status" value="1"/>
</dbReference>
<feature type="compositionally biased region" description="Polar residues" evidence="5">
    <location>
        <begin position="1070"/>
        <end position="1082"/>
    </location>
</feature>
<feature type="compositionally biased region" description="Acidic residues" evidence="5">
    <location>
        <begin position="854"/>
        <end position="867"/>
    </location>
</feature>
<dbReference type="PROSITE" id="PS50238">
    <property type="entry name" value="RHOGAP"/>
    <property type="match status" value="1"/>
</dbReference>
<keyword evidence="2 4" id="KW-0689">Ribosomal protein</keyword>
<dbReference type="Pfam" id="PF00620">
    <property type="entry name" value="RhoGAP"/>
    <property type="match status" value="1"/>
</dbReference>
<comment type="similarity">
    <text evidence="1 4">Belongs to the universal ribosomal protein uS11 family.</text>
</comment>
<evidence type="ECO:0000259" key="6">
    <source>
        <dbReference type="PROSITE" id="PS50238"/>
    </source>
</evidence>
<feature type="compositionally biased region" description="Polar residues" evidence="5">
    <location>
        <begin position="827"/>
        <end position="838"/>
    </location>
</feature>
<dbReference type="GO" id="GO:0006412">
    <property type="term" value="P:translation"/>
    <property type="evidence" value="ECO:0007669"/>
    <property type="project" value="InterPro"/>
</dbReference>
<dbReference type="OrthoDB" id="2163474at2759"/>
<dbReference type="Pfam" id="PF00411">
    <property type="entry name" value="Ribosomal_S11"/>
    <property type="match status" value="1"/>
</dbReference>
<feature type="region of interest" description="Disordered" evidence="5">
    <location>
        <begin position="812"/>
        <end position="867"/>
    </location>
</feature>
<dbReference type="GO" id="GO:0007165">
    <property type="term" value="P:signal transduction"/>
    <property type="evidence" value="ECO:0007669"/>
    <property type="project" value="InterPro"/>
</dbReference>
<dbReference type="InterPro" id="IPR001971">
    <property type="entry name" value="Ribosomal_uS11"/>
</dbReference>
<dbReference type="GO" id="GO:0003735">
    <property type="term" value="F:structural constituent of ribosome"/>
    <property type="evidence" value="ECO:0007669"/>
    <property type="project" value="InterPro"/>
</dbReference>
<dbReference type="GO" id="GO:0005840">
    <property type="term" value="C:ribosome"/>
    <property type="evidence" value="ECO:0007669"/>
    <property type="project" value="UniProtKB-KW"/>
</dbReference>
<sequence length="1299" mass="141161">MDSRVLSLQKQSQDLEPISQPVASGSAANPFPEGPVKLARAKTGPASNPKRFDLEPLTSTLANGSEQHRPVKKPRSSSAYIKTQRNKVLLRELKDGPANSAGKDDSDSALQRKYPNIAVVPTGAEFSTGVATAAVEIIDPDDRGTRYENKLSKPQPSYHPNAEANANDCSLESINESQSQSHFQVLDTNLPPLISRPVIVKCEANDSLPLRPFSADAALSILKLGVKTMDPGLLRLQKQPTIKGPDGVYFKSCKSKSAEPRIPATPCPAAITEALTRRGDPSDTCSSLNGSTAVLNPTSAINSASSVTISAETGSLLPQYAPKDPVSKIQFLESVETIGASIESMGMDRGPNRIILKSLDEGMNEKPAGKTKAQSGRFSPSKGSKERLAPDARKIPTQTRQPNHKQPALPKKADAPAKKSTETLAPLKVSNKTALGTSLTASEENIILSAAKVLAKQVEQRRRMWRYSTMTEEKRIAYFKNKMRVEEMMKRVRPEKRVVTETKTLVDELPVTEQPNQLEAPVSAVSITKAPKEITKEPTSLEKYIAGLEDTQPPERALHELRAQFVKDFTKMERRAMQEYQNYFDMQLRSVDAIPRSMVRSFSVAETLNMAWRCYQYFQSLPHALVPHAVALNLLLISETEWSLQEKLSEIQKVTAKLPKETFLVLKSAFTHLCRIAVAQKLEPENLFQAVSNAFAPVLFRVPSRQNSIYREEKYLAKLYPDISQQDRATFSTAQAPPAYPRSYDSLSNWKGDNSDCVQPDENGKGGRSTATYRQRGTQASRTVRVSIQSGALASSVMGAAAAPEIDNLWEGNQAEAGGDGARGFRSDSTAQALQRVSSIPLPVLGASSKGEEHPEEDDDEREEEQFNEWVRNQMQEASRIYKERKWKESNESIASLANASASASTLADLTSLSASEPRLAQSSLPGSLQGSLGSLAAAPSELGNSQSLIAESQEEKLESSFYLALSVKDAQIASSQITALLTILEEDSNTSVRSTSSADALIQMPENVVAERFGSKTSQRETSKVAGSEVTALPTPTASRRETIVASNTPRVTATTIGGDISSRRETQTKAQSTGHTARASTKTKAIAQYDASLDFKIESERSLATGLFAEYRCSTALGGILEIILQNMDTVFDWNMQIERERHAAAAAPKKTAEAAPKENVQLGPNAREGENVFGVAHIFASFNDTFVHVTDLTGRETIVRVTGGMKVKADRDESSPYAAMLAAQDVAARCKEIGITALHIKLRATGGTGSKSPGPGGQSALRALARAGMKIGRIEDVTPIPTDSTRRKGGRRGRRL</sequence>
<dbReference type="InterPro" id="IPR000198">
    <property type="entry name" value="RhoGAP_dom"/>
</dbReference>
<comment type="caution">
    <text evidence="7">The sequence shown here is derived from an EMBL/GenBank/DDBJ whole genome shotgun (WGS) entry which is preliminary data.</text>
</comment>
<dbReference type="FunFam" id="3.30.420.80:FF:000002">
    <property type="entry name" value="40S ribosomal protein S14"/>
    <property type="match status" value="1"/>
</dbReference>
<dbReference type="EMBL" id="QEAP01000399">
    <property type="protein sequence ID" value="TPX67439.1"/>
    <property type="molecule type" value="Genomic_DNA"/>
</dbReference>
<dbReference type="PANTHER" id="PTHR11759">
    <property type="entry name" value="40S RIBOSOMAL PROTEIN S14/30S RIBOSOMAL PROTEIN S11"/>
    <property type="match status" value="1"/>
</dbReference>
<dbReference type="SUPFAM" id="SSF48350">
    <property type="entry name" value="GTPase activation domain, GAP"/>
    <property type="match status" value="1"/>
</dbReference>
<dbReference type="GO" id="GO:1990904">
    <property type="term" value="C:ribonucleoprotein complex"/>
    <property type="evidence" value="ECO:0007669"/>
    <property type="project" value="UniProtKB-KW"/>
</dbReference>
<dbReference type="HAMAP" id="MF_01310">
    <property type="entry name" value="Ribosomal_uS11"/>
    <property type="match status" value="1"/>
</dbReference>
<dbReference type="SUPFAM" id="SSF53137">
    <property type="entry name" value="Translational machinery components"/>
    <property type="match status" value="1"/>
</dbReference>
<feature type="compositionally biased region" description="Polar residues" evidence="5">
    <location>
        <begin position="1"/>
        <end position="14"/>
    </location>
</feature>
<dbReference type="Gene3D" id="3.30.420.80">
    <property type="entry name" value="Ribosomal protein S11"/>
    <property type="match status" value="1"/>
</dbReference>
<reference evidence="7 8" key="1">
    <citation type="journal article" date="2019" name="Sci. Rep.">
        <title>Comparative genomics of chytrid fungi reveal insights into the obligate biotrophic and pathogenic lifestyle of Synchytrium endobioticum.</title>
        <authorList>
            <person name="van de Vossenberg B.T.L.H."/>
            <person name="Warris S."/>
            <person name="Nguyen H.D.T."/>
            <person name="van Gent-Pelzer M.P.E."/>
            <person name="Joly D.L."/>
            <person name="van de Geest H.C."/>
            <person name="Bonants P.J.M."/>
            <person name="Smith D.S."/>
            <person name="Levesque C.A."/>
            <person name="van der Lee T.A.J."/>
        </authorList>
    </citation>
    <scope>NUCLEOTIDE SEQUENCE [LARGE SCALE GENOMIC DNA]</scope>
    <source>
        <strain evidence="7 8">CBS 675.73</strain>
    </source>
</reference>
<evidence type="ECO:0000313" key="7">
    <source>
        <dbReference type="EMBL" id="TPX67439.1"/>
    </source>
</evidence>